<dbReference type="Pfam" id="PF13396">
    <property type="entry name" value="PLDc_N"/>
    <property type="match status" value="1"/>
</dbReference>
<gene>
    <name evidence="9" type="ORF">KI810_08455</name>
</gene>
<keyword evidence="3 7" id="KW-0812">Transmembrane</keyword>
<feature type="compositionally biased region" description="Basic and acidic residues" evidence="6">
    <location>
        <begin position="59"/>
        <end position="76"/>
    </location>
</feature>
<evidence type="ECO:0000256" key="7">
    <source>
        <dbReference type="SAM" id="Phobius"/>
    </source>
</evidence>
<reference evidence="9 10" key="1">
    <citation type="submission" date="2021-05" db="EMBL/GenBank/DDBJ databases">
        <title>The draft genome of Geobacter luticola JCM 17780.</title>
        <authorList>
            <person name="Xu Z."/>
            <person name="Masuda Y."/>
            <person name="Itoh H."/>
            <person name="Senoo K."/>
        </authorList>
    </citation>
    <scope>NUCLEOTIDE SEQUENCE [LARGE SCALE GENOMIC DNA]</scope>
    <source>
        <strain evidence="9 10">JCM 17780</strain>
    </source>
</reference>
<keyword evidence="5 7" id="KW-0472">Membrane</keyword>
<comment type="subcellular location">
    <subcellularLocation>
        <location evidence="1">Cell membrane</location>
        <topology evidence="1">Multi-pass membrane protein</topology>
    </subcellularLocation>
</comment>
<feature type="transmembrane region" description="Helical" evidence="7">
    <location>
        <begin position="35"/>
        <end position="54"/>
    </location>
</feature>
<comment type="caution">
    <text evidence="9">The sequence shown here is derived from an EMBL/GenBank/DDBJ whole genome shotgun (WGS) entry which is preliminary data.</text>
</comment>
<feature type="domain" description="Cardiolipin synthase N-terminal" evidence="8">
    <location>
        <begin position="13"/>
        <end position="56"/>
    </location>
</feature>
<feature type="transmembrane region" description="Helical" evidence="7">
    <location>
        <begin position="6"/>
        <end position="23"/>
    </location>
</feature>
<evidence type="ECO:0000313" key="10">
    <source>
        <dbReference type="Proteomes" id="UP000756860"/>
    </source>
</evidence>
<evidence type="ECO:0000256" key="6">
    <source>
        <dbReference type="SAM" id="MobiDB-lite"/>
    </source>
</evidence>
<proteinExistence type="predicted"/>
<accession>A0ABS5SCI4</accession>
<feature type="region of interest" description="Disordered" evidence="6">
    <location>
        <begin position="59"/>
        <end position="91"/>
    </location>
</feature>
<dbReference type="RefSeq" id="WP_214175064.1">
    <property type="nucleotide sequence ID" value="NZ_JAHCVK010000002.1"/>
</dbReference>
<dbReference type="Proteomes" id="UP000756860">
    <property type="component" value="Unassembled WGS sequence"/>
</dbReference>
<evidence type="ECO:0000313" key="9">
    <source>
        <dbReference type="EMBL" id="MBT0653083.1"/>
    </source>
</evidence>
<keyword evidence="4 7" id="KW-1133">Transmembrane helix</keyword>
<protein>
    <submittedName>
        <fullName evidence="9">PLDc N-terminal domain-containing protein</fullName>
    </submittedName>
</protein>
<evidence type="ECO:0000256" key="3">
    <source>
        <dbReference type="ARBA" id="ARBA00022692"/>
    </source>
</evidence>
<name>A0ABS5SCI4_9BACT</name>
<keyword evidence="2" id="KW-1003">Cell membrane</keyword>
<dbReference type="InterPro" id="IPR027379">
    <property type="entry name" value="CLS_N"/>
</dbReference>
<organism evidence="9 10">
    <name type="scientific">Geomobilimonas luticola</name>
    <dbReference type="NCBI Taxonomy" id="1114878"/>
    <lineage>
        <taxon>Bacteria</taxon>
        <taxon>Pseudomonadati</taxon>
        <taxon>Thermodesulfobacteriota</taxon>
        <taxon>Desulfuromonadia</taxon>
        <taxon>Geobacterales</taxon>
        <taxon>Geobacteraceae</taxon>
        <taxon>Geomobilimonas</taxon>
    </lineage>
</organism>
<evidence type="ECO:0000256" key="4">
    <source>
        <dbReference type="ARBA" id="ARBA00022989"/>
    </source>
</evidence>
<keyword evidence="10" id="KW-1185">Reference proteome</keyword>
<evidence type="ECO:0000256" key="1">
    <source>
        <dbReference type="ARBA" id="ARBA00004651"/>
    </source>
</evidence>
<sequence length="91" mass="10041">MGIIEIGLLVQLIAWIAAVVAILRNSSMKGGTRFMWLLAVFLLPVVGVVAYFLFGRQRTSDRRSDDISPMDIHHTPPDPGSTDDFSSISHD</sequence>
<evidence type="ECO:0000256" key="2">
    <source>
        <dbReference type="ARBA" id="ARBA00022475"/>
    </source>
</evidence>
<evidence type="ECO:0000259" key="8">
    <source>
        <dbReference type="Pfam" id="PF13396"/>
    </source>
</evidence>
<evidence type="ECO:0000256" key="5">
    <source>
        <dbReference type="ARBA" id="ARBA00023136"/>
    </source>
</evidence>
<dbReference type="EMBL" id="JAHCVK010000002">
    <property type="protein sequence ID" value="MBT0653083.1"/>
    <property type="molecule type" value="Genomic_DNA"/>
</dbReference>